<reference evidence="2" key="1">
    <citation type="journal article" date="2018" name="PLoS Negl. Trop. Dis.">
        <title>Sialome diversity of ticks revealed by RNAseq of single tick salivary glands.</title>
        <authorList>
            <person name="Perner J."/>
            <person name="Kropackova S."/>
            <person name="Kopacek P."/>
            <person name="Ribeiro J.M."/>
        </authorList>
    </citation>
    <scope>NUCLEOTIDE SEQUENCE</scope>
    <source>
        <strain evidence="2">Siblings of single egg batch collected in Ceske Budejovice</strain>
        <tissue evidence="2">Salivary glands</tissue>
    </source>
</reference>
<accession>A0A147BAQ6</accession>
<feature type="compositionally biased region" description="Basic residues" evidence="1">
    <location>
        <begin position="1"/>
        <end position="11"/>
    </location>
</feature>
<dbReference type="EMBL" id="GEGO01007571">
    <property type="protein sequence ID" value="JAR87833.1"/>
    <property type="molecule type" value="Transcribed_RNA"/>
</dbReference>
<protein>
    <submittedName>
        <fullName evidence="2">Uncharacterized protein</fullName>
    </submittedName>
</protein>
<organism evidence="2">
    <name type="scientific">Ixodes ricinus</name>
    <name type="common">Common tick</name>
    <name type="synonym">Acarus ricinus</name>
    <dbReference type="NCBI Taxonomy" id="34613"/>
    <lineage>
        <taxon>Eukaryota</taxon>
        <taxon>Metazoa</taxon>
        <taxon>Ecdysozoa</taxon>
        <taxon>Arthropoda</taxon>
        <taxon>Chelicerata</taxon>
        <taxon>Arachnida</taxon>
        <taxon>Acari</taxon>
        <taxon>Parasitiformes</taxon>
        <taxon>Ixodida</taxon>
        <taxon>Ixodoidea</taxon>
        <taxon>Ixodidae</taxon>
        <taxon>Ixodinae</taxon>
        <taxon>Ixodes</taxon>
    </lineage>
</organism>
<sequence>STLRHHSRRYSKGPLASTIGRSQDRAKADGGSGLPRGRQLRALFASTRGTNVATEQEPAVSWAKRNRMTKAEIMTSETPEVTTIDWLPPTMRSILLQRSTHSLVFR</sequence>
<evidence type="ECO:0000313" key="2">
    <source>
        <dbReference type="EMBL" id="JAR87833.1"/>
    </source>
</evidence>
<feature type="region of interest" description="Disordered" evidence="1">
    <location>
        <begin position="1"/>
        <end position="37"/>
    </location>
</feature>
<feature type="non-terminal residue" evidence="2">
    <location>
        <position position="1"/>
    </location>
</feature>
<name>A0A147BAQ6_IXORI</name>
<proteinExistence type="predicted"/>
<evidence type="ECO:0000256" key="1">
    <source>
        <dbReference type="SAM" id="MobiDB-lite"/>
    </source>
</evidence>
<dbReference type="AlphaFoldDB" id="A0A147BAQ6"/>